<dbReference type="EMBL" id="LSUQ01000010">
    <property type="protein sequence ID" value="OAG94470.1"/>
    <property type="molecule type" value="Genomic_DNA"/>
</dbReference>
<dbReference type="RefSeq" id="WP_067562793.1">
    <property type="nucleotide sequence ID" value="NZ_LSUQ01000010.1"/>
</dbReference>
<dbReference type="SUPFAM" id="SSF55315">
    <property type="entry name" value="L30e-like"/>
    <property type="match status" value="1"/>
</dbReference>
<dbReference type="Proteomes" id="UP000190229">
    <property type="component" value="Unassembled WGS sequence"/>
</dbReference>
<organism evidence="3 5">
    <name type="scientific">Ferroacidibacillus organovorans</name>
    <dbReference type="NCBI Taxonomy" id="1765683"/>
    <lineage>
        <taxon>Bacteria</taxon>
        <taxon>Bacillati</taxon>
        <taxon>Bacillota</taxon>
        <taxon>Bacilli</taxon>
        <taxon>Bacillales</taxon>
        <taxon>Alicyclobacillaceae</taxon>
        <taxon>Ferroacidibacillus</taxon>
    </lineage>
</organism>
<keyword evidence="5" id="KW-1185">Reference proteome</keyword>
<dbReference type="InterPro" id="IPR004038">
    <property type="entry name" value="Ribosomal_eL8/eL30/eS12/Gad45"/>
</dbReference>
<proteinExistence type="predicted"/>
<name>A0A162UZP4_9BACL</name>
<evidence type="ECO:0000259" key="1">
    <source>
        <dbReference type="Pfam" id="PF01248"/>
    </source>
</evidence>
<dbReference type="AlphaFoldDB" id="A0A162UZP4"/>
<evidence type="ECO:0000313" key="4">
    <source>
        <dbReference type="Proteomes" id="UP000077421"/>
    </source>
</evidence>
<dbReference type="Pfam" id="PF01248">
    <property type="entry name" value="Ribosomal_L7Ae"/>
    <property type="match status" value="1"/>
</dbReference>
<reference evidence="2 4" key="1">
    <citation type="submission" date="2016-02" db="EMBL/GenBank/DDBJ databases">
        <title>Draft genome sequence of Acidibacillus ferrooxidans SLC66.</title>
        <authorList>
            <person name="Oliveira G."/>
            <person name="Nancucheo I."/>
            <person name="Dall'Agnol H."/>
            <person name="Johnson B."/>
            <person name="Oliveira R."/>
            <person name="Nunes G.L."/>
            <person name="Tzotzos G."/>
            <person name="Orellana S.C."/>
            <person name="Salim A.C."/>
            <person name="Araujo F.M."/>
        </authorList>
    </citation>
    <scope>NUCLEOTIDE SEQUENCE [LARGE SCALE GENOMIC DNA]</scope>
    <source>
        <strain evidence="2 4">SLC66</strain>
    </source>
</reference>
<dbReference type="STRING" id="1765683.B2M26_11350"/>
<reference evidence="3 5" key="2">
    <citation type="submission" date="2017-02" db="EMBL/GenBank/DDBJ databases">
        <title>Draft genome of Acidibacillus ferrooxidans Huett2.</title>
        <authorList>
            <person name="Schopf S."/>
        </authorList>
    </citation>
    <scope>NUCLEOTIDE SEQUENCE [LARGE SCALE GENOMIC DNA]</scope>
    <source>
        <strain evidence="3 5">Huett2</strain>
    </source>
</reference>
<feature type="domain" description="Ribosomal protein eL8/eL30/eS12/Gadd45" evidence="1">
    <location>
        <begin position="6"/>
        <end position="91"/>
    </location>
</feature>
<evidence type="ECO:0000313" key="3">
    <source>
        <dbReference type="EMBL" id="OPG15645.1"/>
    </source>
</evidence>
<evidence type="ECO:0000313" key="5">
    <source>
        <dbReference type="Proteomes" id="UP000190229"/>
    </source>
</evidence>
<dbReference type="InterPro" id="IPR029064">
    <property type="entry name" value="Ribosomal_eL30-like_sf"/>
</dbReference>
<dbReference type="Gene3D" id="3.30.1330.30">
    <property type="match status" value="1"/>
</dbReference>
<comment type="caution">
    <text evidence="3">The sequence shown here is derived from an EMBL/GenBank/DDBJ whole genome shotgun (WGS) entry which is preliminary data.</text>
</comment>
<dbReference type="EMBL" id="MWPS01000027">
    <property type="protein sequence ID" value="OPG15645.1"/>
    <property type="molecule type" value="Genomic_DNA"/>
</dbReference>
<dbReference type="Proteomes" id="UP000077421">
    <property type="component" value="Unassembled WGS sequence"/>
</dbReference>
<accession>A0A162UZP4</accession>
<evidence type="ECO:0000313" key="2">
    <source>
        <dbReference type="EMBL" id="OAG94470.1"/>
    </source>
</evidence>
<dbReference type="OrthoDB" id="9794863at2"/>
<gene>
    <name evidence="2" type="ORF">AYW79_05505</name>
    <name evidence="3" type="ORF">B2M26_11350</name>
</gene>
<sequence length="108" mass="11698">MTVTDVFSLLGFAARSRQLVSGEEMTLRAIRTRSAGLVILTEDAGNNMAKKITDKCKYYQVPLVVCFDRNQLGKAIGKEARTAIAVTSPGFVKSIREALGEIQGVSAF</sequence>
<protein>
    <recommendedName>
        <fullName evidence="1">Ribosomal protein eL8/eL30/eS12/Gadd45 domain-containing protein</fullName>
    </recommendedName>
</protein>